<feature type="domain" description="Large ribosomal subunit protein bL12 oligomerization" evidence="5">
    <location>
        <begin position="83"/>
        <end position="135"/>
    </location>
</feature>
<accession>A0ABR2YMV9</accession>
<comment type="similarity">
    <text evidence="1">Belongs to the bacterial ribosomal protein bL12 family.</text>
</comment>
<dbReference type="Gene3D" id="1.20.5.710">
    <property type="entry name" value="Single helix bin"/>
    <property type="match status" value="1"/>
</dbReference>
<gene>
    <name evidence="6" type="ORF">WJX75_002691</name>
</gene>
<feature type="domain" description="Large ribosomal subunit protein bL12 C-terminal" evidence="4">
    <location>
        <begin position="146"/>
        <end position="212"/>
    </location>
</feature>
<keyword evidence="2" id="KW-0689">Ribosomal protein</keyword>
<dbReference type="Pfam" id="PF16320">
    <property type="entry name" value="Ribosomal_L12_N"/>
    <property type="match status" value="1"/>
</dbReference>
<evidence type="ECO:0000256" key="1">
    <source>
        <dbReference type="ARBA" id="ARBA00007197"/>
    </source>
</evidence>
<proteinExistence type="inferred from homology"/>
<keyword evidence="3" id="KW-0687">Ribonucleoprotein</keyword>
<evidence type="ECO:0000313" key="6">
    <source>
        <dbReference type="EMBL" id="KAK9908095.1"/>
    </source>
</evidence>
<dbReference type="HAMAP" id="MF_00368">
    <property type="entry name" value="Ribosomal_bL12"/>
    <property type="match status" value="1"/>
</dbReference>
<dbReference type="Pfam" id="PF00542">
    <property type="entry name" value="Ribosomal_L12"/>
    <property type="match status" value="1"/>
</dbReference>
<dbReference type="SUPFAM" id="SSF54736">
    <property type="entry name" value="ClpS-like"/>
    <property type="match status" value="1"/>
</dbReference>
<organism evidence="6 7">
    <name type="scientific">Coccomyxa subellipsoidea</name>
    <dbReference type="NCBI Taxonomy" id="248742"/>
    <lineage>
        <taxon>Eukaryota</taxon>
        <taxon>Viridiplantae</taxon>
        <taxon>Chlorophyta</taxon>
        <taxon>core chlorophytes</taxon>
        <taxon>Trebouxiophyceae</taxon>
        <taxon>Trebouxiophyceae incertae sedis</taxon>
        <taxon>Coccomyxaceae</taxon>
        <taxon>Coccomyxa</taxon>
    </lineage>
</organism>
<dbReference type="InterPro" id="IPR000206">
    <property type="entry name" value="Ribosomal_bL12"/>
</dbReference>
<dbReference type="InterPro" id="IPR014719">
    <property type="entry name" value="Ribosomal_bL12_C/ClpS-like"/>
</dbReference>
<evidence type="ECO:0008006" key="8">
    <source>
        <dbReference type="Google" id="ProtNLM"/>
    </source>
</evidence>
<dbReference type="PANTHER" id="PTHR45987">
    <property type="entry name" value="39S RIBOSOMAL PROTEIN L12"/>
    <property type="match status" value="1"/>
</dbReference>
<evidence type="ECO:0000259" key="5">
    <source>
        <dbReference type="Pfam" id="PF16320"/>
    </source>
</evidence>
<dbReference type="PROSITE" id="PS51257">
    <property type="entry name" value="PROKAR_LIPOPROTEIN"/>
    <property type="match status" value="1"/>
</dbReference>
<evidence type="ECO:0000256" key="2">
    <source>
        <dbReference type="ARBA" id="ARBA00022980"/>
    </source>
</evidence>
<dbReference type="InterPro" id="IPR036235">
    <property type="entry name" value="Ribosomal_bL12_oligo_N_sf"/>
</dbReference>
<sequence length="213" mass="22506">MLRGAAYKLLRSSGAARSIQGAASTSSCTASQRILVVDKLAESASHPSSPCSSHGSLAVRWYSAAPNPEDDQEEQRPVGNPRINQLVEEICSMNLLEVSDLIDVLRKRLNITAPVGGGYPMGMMPAAAGPAPAAAAAPVEEEKTEFDVKLTGFDAAAKIKVIKEVRAMTSLGLKEAKELVENAPTVVKAGLKKEEAEELQKKLEAVGAKVVLE</sequence>
<dbReference type="PANTHER" id="PTHR45987:SF4">
    <property type="entry name" value="LARGE RIBOSOMAL SUBUNIT PROTEIN BL12M"/>
    <property type="match status" value="1"/>
</dbReference>
<evidence type="ECO:0000256" key="3">
    <source>
        <dbReference type="ARBA" id="ARBA00023274"/>
    </source>
</evidence>
<name>A0ABR2YMV9_9CHLO</name>
<protein>
    <recommendedName>
        <fullName evidence="8">Ribosomal protein L7/L12 C-terminal domain-containing protein</fullName>
    </recommendedName>
</protein>
<dbReference type="InterPro" id="IPR008932">
    <property type="entry name" value="Ribosomal_bL12_oligo"/>
</dbReference>
<dbReference type="Gene3D" id="3.30.1390.10">
    <property type="match status" value="1"/>
</dbReference>
<dbReference type="Proteomes" id="UP001491310">
    <property type="component" value="Unassembled WGS sequence"/>
</dbReference>
<comment type="caution">
    <text evidence="6">The sequence shown here is derived from an EMBL/GenBank/DDBJ whole genome shotgun (WGS) entry which is preliminary data.</text>
</comment>
<reference evidence="6 7" key="1">
    <citation type="journal article" date="2024" name="Nat. Commun.">
        <title>Phylogenomics reveals the evolutionary origins of lichenization in chlorophyte algae.</title>
        <authorList>
            <person name="Puginier C."/>
            <person name="Libourel C."/>
            <person name="Otte J."/>
            <person name="Skaloud P."/>
            <person name="Haon M."/>
            <person name="Grisel S."/>
            <person name="Petersen M."/>
            <person name="Berrin J.G."/>
            <person name="Delaux P.M."/>
            <person name="Dal Grande F."/>
            <person name="Keller J."/>
        </authorList>
    </citation>
    <scope>NUCLEOTIDE SEQUENCE [LARGE SCALE GENOMIC DNA]</scope>
    <source>
        <strain evidence="6 7">SAG 216-7</strain>
    </source>
</reference>
<keyword evidence="7" id="KW-1185">Reference proteome</keyword>
<dbReference type="NCBIfam" id="TIGR00855">
    <property type="entry name" value="L12"/>
    <property type="match status" value="1"/>
</dbReference>
<dbReference type="EMBL" id="JALJOT010000008">
    <property type="protein sequence ID" value="KAK9908095.1"/>
    <property type="molecule type" value="Genomic_DNA"/>
</dbReference>
<dbReference type="SUPFAM" id="SSF48300">
    <property type="entry name" value="Ribosomal protein L7/12, oligomerisation (N-terminal) domain"/>
    <property type="match status" value="1"/>
</dbReference>
<evidence type="ECO:0000313" key="7">
    <source>
        <dbReference type="Proteomes" id="UP001491310"/>
    </source>
</evidence>
<dbReference type="InterPro" id="IPR013823">
    <property type="entry name" value="Ribosomal_bL12_C"/>
</dbReference>
<evidence type="ECO:0000259" key="4">
    <source>
        <dbReference type="Pfam" id="PF00542"/>
    </source>
</evidence>
<dbReference type="CDD" id="cd00387">
    <property type="entry name" value="Ribosomal_L7_L12"/>
    <property type="match status" value="1"/>
</dbReference>